<dbReference type="Proteomes" id="UP000679992">
    <property type="component" value="Unassembled WGS sequence"/>
</dbReference>
<evidence type="ECO:0000256" key="5">
    <source>
        <dbReference type="ARBA" id="ARBA00020555"/>
    </source>
</evidence>
<dbReference type="EMBL" id="BOSL01000001">
    <property type="protein sequence ID" value="GIP51395.1"/>
    <property type="molecule type" value="Genomic_DNA"/>
</dbReference>
<evidence type="ECO:0000313" key="8">
    <source>
        <dbReference type="EMBL" id="GIP51395.1"/>
    </source>
</evidence>
<dbReference type="SUPFAM" id="SSF51556">
    <property type="entry name" value="Metallo-dependent hydrolases"/>
    <property type="match status" value="1"/>
</dbReference>
<comment type="pathway">
    <text evidence="2 7">Carbohydrate metabolism; pentose and glucuronate interconversion.</text>
</comment>
<organism evidence="8 9">
    <name type="scientific">Paenibacillus vini</name>
    <dbReference type="NCBI Taxonomy" id="1476024"/>
    <lineage>
        <taxon>Bacteria</taxon>
        <taxon>Bacillati</taxon>
        <taxon>Bacillota</taxon>
        <taxon>Bacilli</taxon>
        <taxon>Bacillales</taxon>
        <taxon>Paenibacillaceae</taxon>
        <taxon>Paenibacillus</taxon>
    </lineage>
</organism>
<evidence type="ECO:0000256" key="2">
    <source>
        <dbReference type="ARBA" id="ARBA00004892"/>
    </source>
</evidence>
<dbReference type="Pfam" id="PF02614">
    <property type="entry name" value="UxaC"/>
    <property type="match status" value="1"/>
</dbReference>
<evidence type="ECO:0000256" key="7">
    <source>
        <dbReference type="HAMAP-Rule" id="MF_00675"/>
    </source>
</evidence>
<dbReference type="GO" id="GO:0016853">
    <property type="term" value="F:isomerase activity"/>
    <property type="evidence" value="ECO:0007669"/>
    <property type="project" value="UniProtKB-KW"/>
</dbReference>
<comment type="caution">
    <text evidence="8">The sequence shown here is derived from an EMBL/GenBank/DDBJ whole genome shotgun (WGS) entry which is preliminary data.</text>
</comment>
<protein>
    <recommendedName>
        <fullName evidence="5 7">Uronate isomerase</fullName>
        <ecNumber evidence="4 7">5.3.1.12</ecNumber>
    </recommendedName>
    <alternativeName>
        <fullName evidence="7">Glucuronate isomerase</fullName>
    </alternativeName>
    <alternativeName>
        <fullName evidence="7">Uronic isomerase</fullName>
    </alternativeName>
</protein>
<evidence type="ECO:0000256" key="1">
    <source>
        <dbReference type="ARBA" id="ARBA00001165"/>
    </source>
</evidence>
<dbReference type="PANTHER" id="PTHR30068">
    <property type="entry name" value="URONATE ISOMERASE"/>
    <property type="match status" value="1"/>
</dbReference>
<name>A0ABQ4M5Z1_9BACL</name>
<dbReference type="HAMAP" id="MF_00675">
    <property type="entry name" value="UxaC"/>
    <property type="match status" value="1"/>
</dbReference>
<keyword evidence="9" id="KW-1185">Reference proteome</keyword>
<keyword evidence="6 7" id="KW-0413">Isomerase</keyword>
<dbReference type="Gene3D" id="3.20.20.140">
    <property type="entry name" value="Metal-dependent hydrolases"/>
    <property type="match status" value="1"/>
</dbReference>
<dbReference type="NCBIfam" id="NF002794">
    <property type="entry name" value="PRK02925.1"/>
    <property type="match status" value="1"/>
</dbReference>
<evidence type="ECO:0000256" key="4">
    <source>
        <dbReference type="ARBA" id="ARBA00012546"/>
    </source>
</evidence>
<dbReference type="InterPro" id="IPR003766">
    <property type="entry name" value="Uronate_isomerase"/>
</dbReference>
<sequence>MQPWDLENLLLNGVSAKRLYHDFAAGMPIYDYHNHLNADDIAANRRFRNLTELWLEGDHYKWRAMRWLGIEESLITGESDDLAKFKAWAGAVPRLAGNPLYHWSHLELQRHFGIKERLSGDNAEEVWHRCNEQLADPSLHAAGILRRFDVRVACTTDDPADGLEAHQKLRRTGDSFTTVAPTFRPDRALDIQAMDFAQYIKELERRAGLRIEDYDDLIQALGLRMDEFHHNGCRLADHGFGDFPYEAATEREVRTIFAKVLQGEAITALEERKYRTLTLLRLGEMYNARGWAMQLHIGAIRNNNDRMTGRLGKNSGFDSILDYHLGAALNAFLNELDKMNRLPKTIVYSLYPYHYELIATTIGNFQTGEIAGKLQLGAAWWFHDQKEGMLQQLKALSSTGVLSTFVGMLTDSRSFMSFPRHEYFRRVLCRLLGEWIDEGELPADYDYIGEMVQDICFHNAQRYFGIPVNEA</sequence>
<accession>A0ABQ4M5Z1</accession>
<comment type="catalytic activity">
    <reaction evidence="1 7">
        <text>D-glucuronate = D-fructuronate</text>
        <dbReference type="Rhea" id="RHEA:13049"/>
        <dbReference type="ChEBI" id="CHEBI:58720"/>
        <dbReference type="ChEBI" id="CHEBI:59863"/>
        <dbReference type="EC" id="5.3.1.12"/>
    </reaction>
</comment>
<evidence type="ECO:0000256" key="3">
    <source>
        <dbReference type="ARBA" id="ARBA00008397"/>
    </source>
</evidence>
<evidence type="ECO:0000256" key="6">
    <source>
        <dbReference type="ARBA" id="ARBA00023235"/>
    </source>
</evidence>
<dbReference type="PANTHER" id="PTHR30068:SF4">
    <property type="entry name" value="URONATE ISOMERASE"/>
    <property type="match status" value="1"/>
</dbReference>
<reference evidence="8 9" key="1">
    <citation type="submission" date="2021-03" db="EMBL/GenBank/DDBJ databases">
        <title>Antimicrobial resistance genes in bacteria isolated from Japanese honey, and their potential for conferring macrolide and lincosamide resistance in the American foulbrood pathogen Paenibacillus larvae.</title>
        <authorList>
            <person name="Okamoto M."/>
            <person name="Kumagai M."/>
            <person name="Kanamori H."/>
            <person name="Takamatsu D."/>
        </authorList>
    </citation>
    <scope>NUCLEOTIDE SEQUENCE [LARGE SCALE GENOMIC DNA]</scope>
    <source>
        <strain evidence="8 9">J42TS3</strain>
    </source>
</reference>
<comment type="similarity">
    <text evidence="3 7">Belongs to the metallo-dependent hydrolases superfamily. Uronate isomerase family.</text>
</comment>
<evidence type="ECO:0000313" key="9">
    <source>
        <dbReference type="Proteomes" id="UP000679992"/>
    </source>
</evidence>
<comment type="catalytic activity">
    <reaction evidence="7">
        <text>aldehydo-D-galacturonate = keto-D-tagaturonate</text>
        <dbReference type="Rhea" id="RHEA:27702"/>
        <dbReference type="ChEBI" id="CHEBI:12952"/>
        <dbReference type="ChEBI" id="CHEBI:17886"/>
    </reaction>
</comment>
<gene>
    <name evidence="8" type="primary">uxaC_1</name>
    <name evidence="7" type="synonym">uxaC</name>
    <name evidence="8" type="ORF">J42TS3_04300</name>
</gene>
<proteinExistence type="inferred from homology"/>
<dbReference type="InterPro" id="IPR032466">
    <property type="entry name" value="Metal_Hydrolase"/>
</dbReference>
<dbReference type="EC" id="5.3.1.12" evidence="4 7"/>
<dbReference type="Gene3D" id="1.10.2020.10">
    <property type="entry name" value="uronate isomerase, domain 2, chain A"/>
    <property type="match status" value="1"/>
</dbReference>
<dbReference type="RefSeq" id="WP_213653593.1">
    <property type="nucleotide sequence ID" value="NZ_BOSL01000001.1"/>
</dbReference>